<dbReference type="Proteomes" id="UP000228740">
    <property type="component" value="Unassembled WGS sequence"/>
</dbReference>
<evidence type="ECO:0000313" key="3">
    <source>
        <dbReference type="Proteomes" id="UP000228740"/>
    </source>
</evidence>
<keyword evidence="1" id="KW-0472">Membrane</keyword>
<evidence type="ECO:0000313" key="2">
    <source>
        <dbReference type="EMBL" id="PJJ67687.1"/>
    </source>
</evidence>
<proteinExistence type="predicted"/>
<dbReference type="EMBL" id="PGFD01000001">
    <property type="protein sequence ID" value="PJJ67687.1"/>
    <property type="molecule type" value="Genomic_DNA"/>
</dbReference>
<dbReference type="InterPro" id="IPR011655">
    <property type="entry name" value="MpPF26"/>
</dbReference>
<feature type="transmembrane region" description="Helical" evidence="1">
    <location>
        <begin position="66"/>
        <end position="91"/>
    </location>
</feature>
<comment type="caution">
    <text evidence="2">The sequence shown here is derived from an EMBL/GenBank/DDBJ whole genome shotgun (WGS) entry which is preliminary data.</text>
</comment>
<evidence type="ECO:0008006" key="4">
    <source>
        <dbReference type="Google" id="ProtNLM"/>
    </source>
</evidence>
<keyword evidence="3" id="KW-1185">Reference proteome</keyword>
<gene>
    <name evidence="2" type="ORF">CLV73_1705</name>
</gene>
<dbReference type="Pfam" id="PF07666">
    <property type="entry name" value="MpPF26"/>
    <property type="match status" value="1"/>
</dbReference>
<reference evidence="2 3" key="1">
    <citation type="submission" date="2017-11" db="EMBL/GenBank/DDBJ databases">
        <title>Genomic Encyclopedia of Archaeal and Bacterial Type Strains, Phase II (KMG-II): From Individual Species to Whole Genera.</title>
        <authorList>
            <person name="Goeker M."/>
        </authorList>
    </citation>
    <scope>NUCLEOTIDE SEQUENCE [LARGE SCALE GENOMIC DNA]</scope>
    <source>
        <strain evidence="2 3">DSM 27617</strain>
    </source>
</reference>
<keyword evidence="1" id="KW-1133">Transmembrane helix</keyword>
<keyword evidence="1" id="KW-0812">Transmembrane</keyword>
<accession>A0A2M9CA39</accession>
<dbReference type="RefSeq" id="WP_100376379.1">
    <property type="nucleotide sequence ID" value="NZ_PGFD01000001.1"/>
</dbReference>
<protein>
    <recommendedName>
        <fullName evidence="4">DUF4190 domain-containing protein</fullName>
    </recommendedName>
</protein>
<feature type="transmembrane region" description="Helical" evidence="1">
    <location>
        <begin position="12"/>
        <end position="41"/>
    </location>
</feature>
<sequence>MNQQKLPNATAVLVLGIVSIITCCCYGVVGLIASIIGLVLAGKDLKLYKQNPGEYDNYSNLNTGRILCIIGLVLNILSIIYFIYVITVIGVDALSDPQLLQERIREIQGR</sequence>
<evidence type="ECO:0000256" key="1">
    <source>
        <dbReference type="SAM" id="Phobius"/>
    </source>
</evidence>
<name>A0A2M9CA39_9FLAO</name>
<dbReference type="OrthoDB" id="1099888at2"/>
<organism evidence="2 3">
    <name type="scientific">Chryseobacterium geocarposphaerae</name>
    <dbReference type="NCBI Taxonomy" id="1416776"/>
    <lineage>
        <taxon>Bacteria</taxon>
        <taxon>Pseudomonadati</taxon>
        <taxon>Bacteroidota</taxon>
        <taxon>Flavobacteriia</taxon>
        <taxon>Flavobacteriales</taxon>
        <taxon>Weeksellaceae</taxon>
        <taxon>Chryseobacterium group</taxon>
        <taxon>Chryseobacterium</taxon>
    </lineage>
</organism>
<dbReference type="AlphaFoldDB" id="A0A2M9CA39"/>
<dbReference type="NCBIfam" id="NF040945">
    <property type="entry name" value="CCC_membrane"/>
    <property type="match status" value="1"/>
</dbReference>